<evidence type="ECO:0000313" key="2">
    <source>
        <dbReference type="Proteomes" id="UP001231189"/>
    </source>
</evidence>
<proteinExistence type="predicted"/>
<keyword evidence="2" id="KW-1185">Reference proteome</keyword>
<organism evidence="1 2">
    <name type="scientific">Lolium multiflorum</name>
    <name type="common">Italian ryegrass</name>
    <name type="synonym">Lolium perenne subsp. multiflorum</name>
    <dbReference type="NCBI Taxonomy" id="4521"/>
    <lineage>
        <taxon>Eukaryota</taxon>
        <taxon>Viridiplantae</taxon>
        <taxon>Streptophyta</taxon>
        <taxon>Embryophyta</taxon>
        <taxon>Tracheophyta</taxon>
        <taxon>Spermatophyta</taxon>
        <taxon>Magnoliopsida</taxon>
        <taxon>Liliopsida</taxon>
        <taxon>Poales</taxon>
        <taxon>Poaceae</taxon>
        <taxon>BOP clade</taxon>
        <taxon>Pooideae</taxon>
        <taxon>Poodae</taxon>
        <taxon>Poeae</taxon>
        <taxon>Poeae Chloroplast Group 2 (Poeae type)</taxon>
        <taxon>Loliodinae</taxon>
        <taxon>Loliinae</taxon>
        <taxon>Lolium</taxon>
    </lineage>
</organism>
<reference evidence="1" key="1">
    <citation type="submission" date="2023-07" db="EMBL/GenBank/DDBJ databases">
        <title>A chromosome-level genome assembly of Lolium multiflorum.</title>
        <authorList>
            <person name="Chen Y."/>
            <person name="Copetti D."/>
            <person name="Kolliker R."/>
            <person name="Studer B."/>
        </authorList>
    </citation>
    <scope>NUCLEOTIDE SEQUENCE</scope>
    <source>
        <strain evidence="1">02402/16</strain>
        <tissue evidence="1">Leaf</tissue>
    </source>
</reference>
<dbReference type="AlphaFoldDB" id="A0AAD8QYB8"/>
<comment type="caution">
    <text evidence="1">The sequence shown here is derived from an EMBL/GenBank/DDBJ whole genome shotgun (WGS) entry which is preliminary data.</text>
</comment>
<dbReference type="Proteomes" id="UP001231189">
    <property type="component" value="Unassembled WGS sequence"/>
</dbReference>
<accession>A0AAD8QYB8</accession>
<gene>
    <name evidence="1" type="ORF">QYE76_034288</name>
</gene>
<evidence type="ECO:0000313" key="1">
    <source>
        <dbReference type="EMBL" id="KAK1610615.1"/>
    </source>
</evidence>
<name>A0AAD8QYB8_LOLMU</name>
<protein>
    <submittedName>
        <fullName evidence="1">Uncharacterized protein</fullName>
    </submittedName>
</protein>
<dbReference type="EMBL" id="JAUUTY010000007">
    <property type="protein sequence ID" value="KAK1610615.1"/>
    <property type="molecule type" value="Genomic_DNA"/>
</dbReference>
<sequence>MQEGRRKNAKDKAELSRAAKRRAIEGVLEEQIMEFSDVASDDCKELSDSGDDDGAVDVKSVSITKRKSRSKKIVKKTYYDESNPIAHELFQIKLCFVDVHQYRRALRNYHIVNQRDFEYLRNDHDRSNRRLPEYMDRHLLQCLRRHHHYKDRHLHHNNKYPQLHHGQLHLHHDQLDVHHGQLHLNDIDKCITPSPGSTVTSQQVTYMDNRRRKTIIIDGCISGSCFCMCNETLKMELSANVYMFLF</sequence>